<name>A0AAD7E5U7_9AGAR</name>
<feature type="chain" id="PRO_5042104231" evidence="1">
    <location>
        <begin position="24"/>
        <end position="88"/>
    </location>
</feature>
<evidence type="ECO:0000256" key="1">
    <source>
        <dbReference type="SAM" id="SignalP"/>
    </source>
</evidence>
<feature type="signal peptide" evidence="1">
    <location>
        <begin position="1"/>
        <end position="23"/>
    </location>
</feature>
<proteinExistence type="predicted"/>
<comment type="caution">
    <text evidence="2">The sequence shown here is derived from an EMBL/GenBank/DDBJ whole genome shotgun (WGS) entry which is preliminary data.</text>
</comment>
<evidence type="ECO:0000313" key="3">
    <source>
        <dbReference type="Proteomes" id="UP001219525"/>
    </source>
</evidence>
<sequence>MRSSKVNALAIAVSSSASSLVMGGPISYGICQTSCNTVAGACHAAAGVAFEFSVFDAAAAPDVVLKCNEALGICSKTCAGMELFAPTP</sequence>
<gene>
    <name evidence="2" type="ORF">GGX14DRAFT_553857</name>
</gene>
<reference evidence="2" key="1">
    <citation type="submission" date="2023-03" db="EMBL/GenBank/DDBJ databases">
        <title>Massive genome expansion in bonnet fungi (Mycena s.s.) driven by repeated elements and novel gene families across ecological guilds.</title>
        <authorList>
            <consortium name="Lawrence Berkeley National Laboratory"/>
            <person name="Harder C.B."/>
            <person name="Miyauchi S."/>
            <person name="Viragh M."/>
            <person name="Kuo A."/>
            <person name="Thoen E."/>
            <person name="Andreopoulos B."/>
            <person name="Lu D."/>
            <person name="Skrede I."/>
            <person name="Drula E."/>
            <person name="Henrissat B."/>
            <person name="Morin E."/>
            <person name="Kohler A."/>
            <person name="Barry K."/>
            <person name="LaButti K."/>
            <person name="Morin E."/>
            <person name="Salamov A."/>
            <person name="Lipzen A."/>
            <person name="Mereny Z."/>
            <person name="Hegedus B."/>
            <person name="Baldrian P."/>
            <person name="Stursova M."/>
            <person name="Weitz H."/>
            <person name="Taylor A."/>
            <person name="Grigoriev I.V."/>
            <person name="Nagy L.G."/>
            <person name="Martin F."/>
            <person name="Kauserud H."/>
        </authorList>
    </citation>
    <scope>NUCLEOTIDE SEQUENCE</scope>
    <source>
        <strain evidence="2">9144</strain>
    </source>
</reference>
<dbReference type="Proteomes" id="UP001219525">
    <property type="component" value="Unassembled WGS sequence"/>
</dbReference>
<organism evidence="2 3">
    <name type="scientific">Mycena pura</name>
    <dbReference type="NCBI Taxonomy" id="153505"/>
    <lineage>
        <taxon>Eukaryota</taxon>
        <taxon>Fungi</taxon>
        <taxon>Dikarya</taxon>
        <taxon>Basidiomycota</taxon>
        <taxon>Agaricomycotina</taxon>
        <taxon>Agaricomycetes</taxon>
        <taxon>Agaricomycetidae</taxon>
        <taxon>Agaricales</taxon>
        <taxon>Marasmiineae</taxon>
        <taxon>Mycenaceae</taxon>
        <taxon>Mycena</taxon>
    </lineage>
</organism>
<evidence type="ECO:0000313" key="2">
    <source>
        <dbReference type="EMBL" id="KAJ7230373.1"/>
    </source>
</evidence>
<dbReference type="PANTHER" id="PTHR37475">
    <property type="entry name" value="ZYGOTE-SPECIFIC CLASS V COPY B GENE PROTEIN"/>
    <property type="match status" value="1"/>
</dbReference>
<keyword evidence="1" id="KW-0732">Signal</keyword>
<accession>A0AAD7E5U7</accession>
<dbReference type="PANTHER" id="PTHR37475:SF1">
    <property type="entry name" value="ZYGOTE-SPECIFIC PROTEIN"/>
    <property type="match status" value="1"/>
</dbReference>
<protein>
    <submittedName>
        <fullName evidence="2">Uncharacterized protein</fullName>
    </submittedName>
</protein>
<dbReference type="AlphaFoldDB" id="A0AAD7E5U7"/>
<dbReference type="EMBL" id="JARJCW010000001">
    <property type="protein sequence ID" value="KAJ7230373.1"/>
    <property type="molecule type" value="Genomic_DNA"/>
</dbReference>
<keyword evidence="3" id="KW-1185">Reference proteome</keyword>